<accession>A0A8H4ABD2</accession>
<dbReference type="PANTHER" id="PTHR16201">
    <property type="entry name" value="SEVEN TRANSMEMBRANE PROTEIN 1-RELATED"/>
    <property type="match status" value="1"/>
</dbReference>
<protein>
    <submittedName>
        <fullName evidence="2">Uncharacterized protein</fullName>
    </submittedName>
</protein>
<dbReference type="OrthoDB" id="8048523at2759"/>
<reference evidence="2 3" key="1">
    <citation type="journal article" date="2019" name="Environ. Microbiol.">
        <title>At the nexus of three kingdoms: the genome of the mycorrhizal fungus Gigaspora margarita provides insights into plant, endobacterial and fungal interactions.</title>
        <authorList>
            <person name="Venice F."/>
            <person name="Ghignone S."/>
            <person name="Salvioli di Fossalunga A."/>
            <person name="Amselem J."/>
            <person name="Novero M."/>
            <person name="Xianan X."/>
            <person name="Sedzielewska Toro K."/>
            <person name="Morin E."/>
            <person name="Lipzen A."/>
            <person name="Grigoriev I.V."/>
            <person name="Henrissat B."/>
            <person name="Martin F.M."/>
            <person name="Bonfante P."/>
        </authorList>
    </citation>
    <scope>NUCLEOTIDE SEQUENCE [LARGE SCALE GENOMIC DNA]</scope>
    <source>
        <strain evidence="2 3">BEG34</strain>
    </source>
</reference>
<dbReference type="Proteomes" id="UP000439903">
    <property type="component" value="Unassembled WGS sequence"/>
</dbReference>
<dbReference type="PANTHER" id="PTHR16201:SF44">
    <property type="entry name" value="SEVEN TRANSMEMBRANE PROTEIN 1"/>
    <property type="match status" value="1"/>
</dbReference>
<keyword evidence="1" id="KW-1133">Transmembrane helix</keyword>
<dbReference type="GO" id="GO:0016020">
    <property type="term" value="C:membrane"/>
    <property type="evidence" value="ECO:0007669"/>
    <property type="project" value="TreeGrafter"/>
</dbReference>
<evidence type="ECO:0000313" key="2">
    <source>
        <dbReference type="EMBL" id="KAF0467423.1"/>
    </source>
</evidence>
<keyword evidence="1" id="KW-0812">Transmembrane</keyword>
<gene>
    <name evidence="2" type="ORF">F8M41_026017</name>
</gene>
<keyword evidence="1" id="KW-0472">Membrane</keyword>
<evidence type="ECO:0000313" key="3">
    <source>
        <dbReference type="Proteomes" id="UP000439903"/>
    </source>
</evidence>
<proteinExistence type="predicted"/>
<name>A0A8H4ABD2_GIGMA</name>
<dbReference type="EMBL" id="WTPW01000954">
    <property type="protein sequence ID" value="KAF0467423.1"/>
    <property type="molecule type" value="Genomic_DNA"/>
</dbReference>
<keyword evidence="3" id="KW-1185">Reference proteome</keyword>
<organism evidence="2 3">
    <name type="scientific">Gigaspora margarita</name>
    <dbReference type="NCBI Taxonomy" id="4874"/>
    <lineage>
        <taxon>Eukaryota</taxon>
        <taxon>Fungi</taxon>
        <taxon>Fungi incertae sedis</taxon>
        <taxon>Mucoromycota</taxon>
        <taxon>Glomeromycotina</taxon>
        <taxon>Glomeromycetes</taxon>
        <taxon>Diversisporales</taxon>
        <taxon>Gigasporaceae</taxon>
        <taxon>Gigaspora</taxon>
    </lineage>
</organism>
<comment type="caution">
    <text evidence="2">The sequence shown here is derived from an EMBL/GenBank/DDBJ whole genome shotgun (WGS) entry which is preliminary data.</text>
</comment>
<evidence type="ECO:0000256" key="1">
    <source>
        <dbReference type="SAM" id="Phobius"/>
    </source>
</evidence>
<feature type="transmembrane region" description="Helical" evidence="1">
    <location>
        <begin position="20"/>
        <end position="41"/>
    </location>
</feature>
<sequence length="144" mass="16171">MGDLCDLIGTILQNLLLTTILIALYHSVVDISLLLQIYYYCFHKTPICNNESNESNEELAALESNESTKELAASKISKISIHRSRLNKSIKIFARFIIICLAGGIAYYISSKSQGTEENNQIANEELKLVPQIFGWTAAMFYCK</sequence>
<feature type="transmembrane region" description="Helical" evidence="1">
    <location>
        <begin position="92"/>
        <end position="110"/>
    </location>
</feature>
<dbReference type="AlphaFoldDB" id="A0A8H4ABD2"/>
<dbReference type="InterPro" id="IPR051415">
    <property type="entry name" value="LAAT-1"/>
</dbReference>